<dbReference type="AlphaFoldDB" id="A0A7S2R7V3"/>
<dbReference type="EMBL" id="HBHK01000977">
    <property type="protein sequence ID" value="CAD9663153.1"/>
    <property type="molecule type" value="Transcribed_RNA"/>
</dbReference>
<gene>
    <name evidence="1" type="ORF">QSP1433_LOCUS557</name>
</gene>
<proteinExistence type="predicted"/>
<sequence length="136" mass="15872">MYLGSVGLFYAHVRFVQESASRRRAYVRRSEFRDMFAHTVEVQKMHAFQGAQHLTSMDGKTYFRTRWWNYFGRPLDQEVWEMNGSIGLGLSLGIYFPPDAKYYKFSALIKDVHTNVQGLDTLIHNTRAKSLCQINP</sequence>
<organism evidence="1">
    <name type="scientific">Mucochytrium quahogii</name>
    <dbReference type="NCBI Taxonomy" id="96639"/>
    <lineage>
        <taxon>Eukaryota</taxon>
        <taxon>Sar</taxon>
        <taxon>Stramenopiles</taxon>
        <taxon>Bigyra</taxon>
        <taxon>Labyrinthulomycetes</taxon>
        <taxon>Thraustochytrida</taxon>
        <taxon>Thraustochytriidae</taxon>
        <taxon>Mucochytrium</taxon>
    </lineage>
</organism>
<evidence type="ECO:0000313" key="1">
    <source>
        <dbReference type="EMBL" id="CAD9663153.1"/>
    </source>
</evidence>
<protein>
    <submittedName>
        <fullName evidence="1">Uncharacterized protein</fullName>
    </submittedName>
</protein>
<accession>A0A7S2R7V3</accession>
<name>A0A7S2R7V3_9STRA</name>
<reference evidence="1" key="1">
    <citation type="submission" date="2021-01" db="EMBL/GenBank/DDBJ databases">
        <authorList>
            <person name="Corre E."/>
            <person name="Pelletier E."/>
            <person name="Niang G."/>
            <person name="Scheremetjew M."/>
            <person name="Finn R."/>
            <person name="Kale V."/>
            <person name="Holt S."/>
            <person name="Cochrane G."/>
            <person name="Meng A."/>
            <person name="Brown T."/>
            <person name="Cohen L."/>
        </authorList>
    </citation>
    <scope>NUCLEOTIDE SEQUENCE</scope>
    <source>
        <strain evidence="1">NY070348D</strain>
    </source>
</reference>